<dbReference type="AlphaFoldDB" id="A0A0X8JEN2"/>
<dbReference type="Gene3D" id="1.10.101.10">
    <property type="entry name" value="PGBD-like superfamily/PGBD"/>
    <property type="match status" value="1"/>
</dbReference>
<proteinExistence type="predicted"/>
<dbReference type="STRING" id="111015.AXF14_04950"/>
<dbReference type="InterPro" id="IPR002477">
    <property type="entry name" value="Peptidoglycan-bd-like"/>
</dbReference>
<dbReference type="KEGG" id="ard:AXF14_04950"/>
<dbReference type="InterPro" id="IPR036366">
    <property type="entry name" value="PGBDSf"/>
</dbReference>
<dbReference type="EMBL" id="CP014228">
    <property type="protein sequence ID" value="AMD87058.1"/>
    <property type="molecule type" value="Genomic_DNA"/>
</dbReference>
<reference evidence="3" key="1">
    <citation type="submission" date="2016-02" db="EMBL/GenBank/DDBJ databases">
        <authorList>
            <person name="Holder M.E."/>
            <person name="Ajami N.J."/>
            <person name="Petrosino J.F."/>
        </authorList>
    </citation>
    <scope>NUCLEOTIDE SEQUENCE [LARGE SCALE GENOMIC DNA]</scope>
    <source>
        <strain evidence="3">CCUG 36733</strain>
    </source>
</reference>
<dbReference type="OrthoDB" id="3268648at2"/>
<dbReference type="Proteomes" id="UP000065220">
    <property type="component" value="Chromosome"/>
</dbReference>
<name>A0A0X8JEN2_ACTRD</name>
<protein>
    <recommendedName>
        <fullName evidence="1">Peptidoglycan binding-like domain-containing protein</fullName>
    </recommendedName>
</protein>
<dbReference type="SUPFAM" id="SSF47090">
    <property type="entry name" value="PGBD-like"/>
    <property type="match status" value="1"/>
</dbReference>
<accession>A0A0X8JEN2</accession>
<feature type="domain" description="Peptidoglycan binding-like" evidence="1">
    <location>
        <begin position="128"/>
        <end position="158"/>
    </location>
</feature>
<dbReference type="InterPro" id="IPR036365">
    <property type="entry name" value="PGBD-like_sf"/>
</dbReference>
<organism evidence="2 3">
    <name type="scientific">Actinomyces radicidentis</name>
    <dbReference type="NCBI Taxonomy" id="111015"/>
    <lineage>
        <taxon>Bacteria</taxon>
        <taxon>Bacillati</taxon>
        <taxon>Actinomycetota</taxon>
        <taxon>Actinomycetes</taxon>
        <taxon>Actinomycetales</taxon>
        <taxon>Actinomycetaceae</taxon>
        <taxon>Actinomyces</taxon>
    </lineage>
</organism>
<evidence type="ECO:0000313" key="3">
    <source>
        <dbReference type="Proteomes" id="UP000065220"/>
    </source>
</evidence>
<gene>
    <name evidence="2" type="ORF">AXF14_04950</name>
</gene>
<evidence type="ECO:0000259" key="1">
    <source>
        <dbReference type="Pfam" id="PF01471"/>
    </source>
</evidence>
<evidence type="ECO:0000313" key="2">
    <source>
        <dbReference type="EMBL" id="AMD87058.1"/>
    </source>
</evidence>
<sequence>MRRRAGLVALAVVLAVALVAGTWVLASHFQSPAQREASAQAPTARPVLVAVARGDLTERTTLNATAAAAQTQKIALPLPEGRAVLTRAGVETGSSLDSGQVAAWVNDRPVITLRGSFPLYRDLGPGDSGSDVTLVQQALADLGYRITPDGTFGPTTARCLTALYKAVGASAPTRAVQDPSADTVALAQPTDAASTVATAAAATPAAPSSEVYLPLSEVLVLFSTPVTVTGVPGVGTVLSADNASLTTSQGGVSLKASVTGPVALRVKNGMTGTAQVGSTSLDVTVTDVAQAAQADAAAHATTSTDGTDTAADSAGSGVNVTLAPSSGDVPADWAGRSDVLVTLDLTDPLTDVLTVPQRAIATAADGSSSVLAIDADGTTHQVKVTQLACVSGTCAIADPKADTGVAEGTQVRVDR</sequence>
<keyword evidence="3" id="KW-1185">Reference proteome</keyword>
<dbReference type="Pfam" id="PF01471">
    <property type="entry name" value="PG_binding_1"/>
    <property type="match status" value="1"/>
</dbReference>